<dbReference type="GO" id="GO:0016791">
    <property type="term" value="F:phosphatase activity"/>
    <property type="evidence" value="ECO:0007669"/>
    <property type="project" value="TreeGrafter"/>
</dbReference>
<dbReference type="Gene3D" id="3.40.50.1000">
    <property type="entry name" value="HAD superfamily/HAD-like"/>
    <property type="match status" value="2"/>
</dbReference>
<organism evidence="2 3">
    <name type="scientific">Actinocrispum wychmicini</name>
    <dbReference type="NCBI Taxonomy" id="1213861"/>
    <lineage>
        <taxon>Bacteria</taxon>
        <taxon>Bacillati</taxon>
        <taxon>Actinomycetota</taxon>
        <taxon>Actinomycetes</taxon>
        <taxon>Pseudonocardiales</taxon>
        <taxon>Pseudonocardiaceae</taxon>
        <taxon>Actinocrispum</taxon>
    </lineage>
</organism>
<dbReference type="Gene3D" id="3.30.300.290">
    <property type="match status" value="1"/>
</dbReference>
<dbReference type="PANTHER" id="PTHR19288:SF95">
    <property type="entry name" value="D-GLYCEROL 3-PHOSPHATE PHOSPHATASE"/>
    <property type="match status" value="1"/>
</dbReference>
<evidence type="ECO:0000313" key="2">
    <source>
        <dbReference type="EMBL" id="TCO59166.1"/>
    </source>
</evidence>
<dbReference type="RefSeq" id="WP_132116885.1">
    <property type="nucleotide sequence ID" value="NZ_SLWS01000004.1"/>
</dbReference>
<keyword evidence="2" id="KW-0378">Hydrolase</keyword>
<dbReference type="Pfam" id="PF18407">
    <property type="entry name" value="GNAT_like"/>
    <property type="match status" value="1"/>
</dbReference>
<dbReference type="AlphaFoldDB" id="A0A4R2JPS0"/>
<dbReference type="InterPro" id="IPR036412">
    <property type="entry name" value="HAD-like_sf"/>
</dbReference>
<protein>
    <submittedName>
        <fullName evidence="2">HAD superfamily hydrolase (TIGR01457 family)</fullName>
    </submittedName>
</protein>
<dbReference type="Pfam" id="PF13242">
    <property type="entry name" value="Hydrolase_like"/>
    <property type="match status" value="1"/>
</dbReference>
<dbReference type="PANTHER" id="PTHR19288">
    <property type="entry name" value="4-NITROPHENYLPHOSPHATASE-RELATED"/>
    <property type="match status" value="1"/>
</dbReference>
<proteinExistence type="predicted"/>
<dbReference type="SUPFAM" id="SSF56784">
    <property type="entry name" value="HAD-like"/>
    <property type="match status" value="1"/>
</dbReference>
<reference evidence="2 3" key="1">
    <citation type="submission" date="2019-03" db="EMBL/GenBank/DDBJ databases">
        <title>Genomic Encyclopedia of Type Strains, Phase IV (KMG-IV): sequencing the most valuable type-strain genomes for metagenomic binning, comparative biology and taxonomic classification.</title>
        <authorList>
            <person name="Goeker M."/>
        </authorList>
    </citation>
    <scope>NUCLEOTIDE SEQUENCE [LARGE SCALE GENOMIC DNA]</scope>
    <source>
        <strain evidence="2 3">DSM 45934</strain>
    </source>
</reference>
<gene>
    <name evidence="2" type="ORF">EV192_1044</name>
</gene>
<sequence>MKRRLLDIYDALLLDLDGTVYRGNEAVPGAAEAVKAARENGTAVRFVTNNASRSPEDVAEHLTDMGIPAKPIEVSTSAQAAGTVLKDRLRAGAEVLVVGTRSLADIVEAAGLTPVDEFSETVSGVVQGLSKDVGWRDLAEAALAIRNGALWVACNMDATLPTERGELPGNGALVAALRAATSQEPVVAGKPARPLMDEAINSAGARNPLVVGDRLDTDIAGAVTAEVDALLVLSGVTTAAELLAAPAWLRPRYVAADIGSVRTPPAELEIAPQRGWEVERTSELAVSVRAAGSGHRGDEFALLRALCAVHRPIDGGDVFVRAEDDTTRDALRALGIAKTAVP</sequence>
<dbReference type="Pfam" id="PF13344">
    <property type="entry name" value="Hydrolase_6"/>
    <property type="match status" value="1"/>
</dbReference>
<comment type="caution">
    <text evidence="2">The sequence shown here is derived from an EMBL/GenBank/DDBJ whole genome shotgun (WGS) entry which is preliminary data.</text>
</comment>
<dbReference type="InterPro" id="IPR006357">
    <property type="entry name" value="HAD-SF_hydro_IIA"/>
</dbReference>
<keyword evidence="3" id="KW-1185">Reference proteome</keyword>
<dbReference type="GO" id="GO:0005737">
    <property type="term" value="C:cytoplasm"/>
    <property type="evidence" value="ECO:0007669"/>
    <property type="project" value="TreeGrafter"/>
</dbReference>
<feature type="domain" description="GCN5-related N-acetyltransferase-like" evidence="1">
    <location>
        <begin position="273"/>
        <end position="335"/>
    </location>
</feature>
<accession>A0A4R2JPS0</accession>
<evidence type="ECO:0000259" key="1">
    <source>
        <dbReference type="Pfam" id="PF18407"/>
    </source>
</evidence>
<dbReference type="NCBIfam" id="TIGR01460">
    <property type="entry name" value="HAD-SF-IIA"/>
    <property type="match status" value="1"/>
</dbReference>
<dbReference type="Proteomes" id="UP000295680">
    <property type="component" value="Unassembled WGS sequence"/>
</dbReference>
<evidence type="ECO:0000313" key="3">
    <source>
        <dbReference type="Proteomes" id="UP000295680"/>
    </source>
</evidence>
<dbReference type="InterPro" id="IPR041065">
    <property type="entry name" value="GNAT-like"/>
</dbReference>
<name>A0A4R2JPS0_9PSEU</name>
<dbReference type="InterPro" id="IPR023214">
    <property type="entry name" value="HAD_sf"/>
</dbReference>
<dbReference type="OrthoDB" id="3400930at2"/>
<dbReference type="EMBL" id="SLWS01000004">
    <property type="protein sequence ID" value="TCO59166.1"/>
    <property type="molecule type" value="Genomic_DNA"/>
</dbReference>